<evidence type="ECO:0000313" key="4">
    <source>
        <dbReference type="EMBL" id="KKW29319.1"/>
    </source>
</evidence>
<proteinExistence type="predicted"/>
<protein>
    <recommendedName>
        <fullName evidence="3">Peptidase M41 FtsH extracellular domain-containing protein</fullName>
    </recommendedName>
</protein>
<dbReference type="GO" id="GO:0004176">
    <property type="term" value="F:ATP-dependent peptidase activity"/>
    <property type="evidence" value="ECO:0007669"/>
    <property type="project" value="InterPro"/>
</dbReference>
<dbReference type="GO" id="GO:0005524">
    <property type="term" value="F:ATP binding"/>
    <property type="evidence" value="ECO:0007669"/>
    <property type="project" value="InterPro"/>
</dbReference>
<dbReference type="Proteomes" id="UP000034445">
    <property type="component" value="Unassembled WGS sequence"/>
</dbReference>
<dbReference type="GO" id="GO:0006508">
    <property type="term" value="P:proteolysis"/>
    <property type="evidence" value="ECO:0007669"/>
    <property type="project" value="UniProtKB-KW"/>
</dbReference>
<dbReference type="GO" id="GO:0016020">
    <property type="term" value="C:membrane"/>
    <property type="evidence" value="ECO:0007669"/>
    <property type="project" value="InterPro"/>
</dbReference>
<dbReference type="Pfam" id="PF06480">
    <property type="entry name" value="FtsH_ext"/>
    <property type="match status" value="1"/>
</dbReference>
<keyword evidence="1" id="KW-0645">Protease</keyword>
<keyword evidence="2" id="KW-0378">Hydrolase</keyword>
<evidence type="ECO:0000313" key="5">
    <source>
        <dbReference type="Proteomes" id="UP000034445"/>
    </source>
</evidence>
<dbReference type="GO" id="GO:0004222">
    <property type="term" value="F:metalloendopeptidase activity"/>
    <property type="evidence" value="ECO:0007669"/>
    <property type="project" value="InterPro"/>
</dbReference>
<dbReference type="EMBL" id="LCRF01000080">
    <property type="protein sequence ID" value="KKW29319.1"/>
    <property type="molecule type" value="Genomic_DNA"/>
</dbReference>
<organism evidence="4 5">
    <name type="scientific">Candidatus Kaiserbacteria bacterium GW2011_GWC2_52_8b</name>
    <dbReference type="NCBI Taxonomy" id="1618676"/>
    <lineage>
        <taxon>Bacteria</taxon>
        <taxon>Candidatus Kaiseribacteriota</taxon>
    </lineage>
</organism>
<evidence type="ECO:0000256" key="2">
    <source>
        <dbReference type="ARBA" id="ARBA00022801"/>
    </source>
</evidence>
<gene>
    <name evidence="4" type="ORF">UY74_C0080G0004</name>
</gene>
<evidence type="ECO:0000259" key="3">
    <source>
        <dbReference type="Pfam" id="PF06480"/>
    </source>
</evidence>
<dbReference type="AlphaFoldDB" id="A0A0G2AAD0"/>
<name>A0A0G2AAD0_9BACT</name>
<comment type="caution">
    <text evidence="4">The sequence shown here is derived from an EMBL/GenBank/DDBJ whole genome shotgun (WGS) entry which is preliminary data.</text>
</comment>
<dbReference type="InterPro" id="IPR011546">
    <property type="entry name" value="Pept_M41_FtsH_extracell"/>
</dbReference>
<reference evidence="4 5" key="1">
    <citation type="journal article" date="2015" name="Nature">
        <title>rRNA introns, odd ribosomes, and small enigmatic genomes across a large radiation of phyla.</title>
        <authorList>
            <person name="Brown C.T."/>
            <person name="Hug L.A."/>
            <person name="Thomas B.C."/>
            <person name="Sharon I."/>
            <person name="Castelle C.J."/>
            <person name="Singh A."/>
            <person name="Wilkins M.J."/>
            <person name="Williams K.H."/>
            <person name="Banfield J.F."/>
        </authorList>
    </citation>
    <scope>NUCLEOTIDE SEQUENCE [LARGE SCALE GENOMIC DNA]</scope>
</reference>
<sequence>MKAFSKNLLTAIAILLLITGAFALFGKPFETPKVISLTQLAQDINEELVEKVMVSGNKLEISYKDGGSAVSQKEAESGLSETLLNYGGTE</sequence>
<feature type="domain" description="Peptidase M41 FtsH extracellular" evidence="3">
    <location>
        <begin position="9"/>
        <end position="75"/>
    </location>
</feature>
<evidence type="ECO:0000256" key="1">
    <source>
        <dbReference type="ARBA" id="ARBA00022670"/>
    </source>
</evidence>
<accession>A0A0G2AAD0</accession>
<dbReference type="GO" id="GO:0008270">
    <property type="term" value="F:zinc ion binding"/>
    <property type="evidence" value="ECO:0007669"/>
    <property type="project" value="InterPro"/>
</dbReference>